<dbReference type="EMBL" id="CP000353">
    <property type="protein sequence ID" value="ABF12603.1"/>
    <property type="molecule type" value="Genomic_DNA"/>
</dbReference>
<name>Q1LB73_CUPMC</name>
<sequence length="142" mass="16065">MSGGNERSRAGFGFRLRSRRCTWPGIQPRDTFRAVLCVRQGTSAALEEPAQRLDDHVEQLREHGSYLGVRDLCIGKDNDTGGYESGESRFEIVTHSASYECRDDGALHFAAPPSTRIRWRHGKHAELALAQRPGKYCHYYAR</sequence>
<protein>
    <submittedName>
        <fullName evidence="1">Uncharacterized protein</fullName>
    </submittedName>
</protein>
<dbReference type="HOGENOM" id="CLU_1814229_0_0_4"/>
<organism evidence="1 2">
    <name type="scientific">Cupriavidus metallidurans (strain ATCC 43123 / DSM 2839 / NBRC 102507 / CH34)</name>
    <name type="common">Ralstonia metallidurans</name>
    <dbReference type="NCBI Taxonomy" id="266264"/>
    <lineage>
        <taxon>Bacteria</taxon>
        <taxon>Pseudomonadati</taxon>
        <taxon>Pseudomonadota</taxon>
        <taxon>Betaproteobacteria</taxon>
        <taxon>Burkholderiales</taxon>
        <taxon>Burkholderiaceae</taxon>
        <taxon>Cupriavidus</taxon>
    </lineage>
</organism>
<dbReference type="Proteomes" id="UP000002429">
    <property type="component" value="Plasmid megaplasmid"/>
</dbReference>
<evidence type="ECO:0000313" key="2">
    <source>
        <dbReference type="Proteomes" id="UP000002429"/>
    </source>
</evidence>
<keyword evidence="1" id="KW-0614">Plasmid</keyword>
<gene>
    <name evidence="1" type="ordered locus">Rmet_5744</name>
</gene>
<dbReference type="AlphaFoldDB" id="Q1LB73"/>
<geneLocation type="plasmid" evidence="1 2">
    <name>megaplasmid</name>
</geneLocation>
<evidence type="ECO:0000313" key="1">
    <source>
        <dbReference type="EMBL" id="ABF12603.1"/>
    </source>
</evidence>
<proteinExistence type="predicted"/>
<reference evidence="2" key="1">
    <citation type="journal article" date="2010" name="PLoS ONE">
        <title>The complete genome sequence of Cupriavidus metallidurans strain CH34, a master survivalist in harsh and anthropogenic environments.</title>
        <authorList>
            <person name="Janssen P.J."/>
            <person name="Van Houdt R."/>
            <person name="Moors H."/>
            <person name="Monsieurs P."/>
            <person name="Morin N."/>
            <person name="Michaux A."/>
            <person name="Benotmane M.A."/>
            <person name="Leys N."/>
            <person name="Vallaeys T."/>
            <person name="Lapidus A."/>
            <person name="Monchy S."/>
            <person name="Medigue C."/>
            <person name="Taghavi S."/>
            <person name="McCorkle S."/>
            <person name="Dunn J."/>
            <person name="van der Lelie D."/>
            <person name="Mergeay M."/>
        </authorList>
    </citation>
    <scope>NUCLEOTIDE SEQUENCE [LARGE SCALE GENOMIC DNA]</scope>
    <source>
        <strain evidence="2">ATCC 43123 / DSM 2839 / NBRC 102507 / CH34</strain>
    </source>
</reference>
<keyword evidence="2" id="KW-1185">Reference proteome</keyword>
<dbReference type="KEGG" id="rme:Rmet_5744"/>
<accession>Q1LB73</accession>